<dbReference type="EMBL" id="JBEZVE010000056">
    <property type="protein sequence ID" value="MEU3787860.1"/>
    <property type="molecule type" value="Genomic_DNA"/>
</dbReference>
<comment type="caution">
    <text evidence="1">The sequence shown here is derived from an EMBL/GenBank/DDBJ whole genome shotgun (WGS) entry which is preliminary data.</text>
</comment>
<reference evidence="1 2" key="1">
    <citation type="submission" date="2024-06" db="EMBL/GenBank/DDBJ databases">
        <title>The Natural Products Discovery Center: Release of the First 8490 Sequenced Strains for Exploring Actinobacteria Biosynthetic Diversity.</title>
        <authorList>
            <person name="Kalkreuter E."/>
            <person name="Kautsar S.A."/>
            <person name="Yang D."/>
            <person name="Bader C.D."/>
            <person name="Teijaro C.N."/>
            <person name="Fluegel L."/>
            <person name="Davis C.M."/>
            <person name="Simpson J.R."/>
            <person name="Lauterbach L."/>
            <person name="Steele A.D."/>
            <person name="Gui C."/>
            <person name="Meng S."/>
            <person name="Li G."/>
            <person name="Viehrig K."/>
            <person name="Ye F."/>
            <person name="Su P."/>
            <person name="Kiefer A.F."/>
            <person name="Nichols A."/>
            <person name="Cepeda A.J."/>
            <person name="Yan W."/>
            <person name="Fan B."/>
            <person name="Jiang Y."/>
            <person name="Adhikari A."/>
            <person name="Zheng C.-J."/>
            <person name="Schuster L."/>
            <person name="Cowan T.M."/>
            <person name="Smanski M.J."/>
            <person name="Chevrette M.G."/>
            <person name="De Carvalho L.P.S."/>
            <person name="Shen B."/>
        </authorList>
    </citation>
    <scope>NUCLEOTIDE SEQUENCE [LARGE SCALE GENOMIC DNA]</scope>
    <source>
        <strain evidence="1 2">NPDC033843</strain>
    </source>
</reference>
<dbReference type="Proteomes" id="UP001550739">
    <property type="component" value="Unassembled WGS sequence"/>
</dbReference>
<evidence type="ECO:0000313" key="1">
    <source>
        <dbReference type="EMBL" id="MEU3787860.1"/>
    </source>
</evidence>
<dbReference type="RefSeq" id="WP_334580173.1">
    <property type="nucleotide sequence ID" value="NZ_JBEZVE010000056.1"/>
</dbReference>
<gene>
    <name evidence="1" type="ORF">AB0E89_46415</name>
</gene>
<keyword evidence="2" id="KW-1185">Reference proteome</keyword>
<protein>
    <submittedName>
        <fullName evidence="1">Uncharacterized protein</fullName>
    </submittedName>
</protein>
<organism evidence="1 2">
    <name type="scientific">Streptomyces sp. 900129855</name>
    <dbReference type="NCBI Taxonomy" id="3155129"/>
    <lineage>
        <taxon>Bacteria</taxon>
        <taxon>Bacillati</taxon>
        <taxon>Actinomycetota</taxon>
        <taxon>Actinomycetes</taxon>
        <taxon>Kitasatosporales</taxon>
        <taxon>Streptomycetaceae</taxon>
        <taxon>Streptomyces</taxon>
    </lineage>
</organism>
<name>A0ABV3A0X5_9ACTN</name>
<sequence>MTDTATPSPEPANAQQLLDSLTDALEFAYRDASEARTKMHAAGVAMLAWTIRKVFPTATAISVHAQNVELTAVLRDDTTLWNTASPQLSEKTALAVSSYLADILTFGRDEEVMTDLGWVEDAHQTGVFTTAFPQLNENARSN</sequence>
<evidence type="ECO:0000313" key="2">
    <source>
        <dbReference type="Proteomes" id="UP001550739"/>
    </source>
</evidence>
<accession>A0ABV3A0X5</accession>
<proteinExistence type="predicted"/>